<evidence type="ECO:0000256" key="1">
    <source>
        <dbReference type="SAM" id="MobiDB-lite"/>
    </source>
</evidence>
<dbReference type="OMA" id="YPETIND"/>
<dbReference type="OrthoDB" id="10672920at2759"/>
<keyword evidence="3" id="KW-1185">Reference proteome</keyword>
<dbReference type="AlphaFoldDB" id="A0A553P2E0"/>
<evidence type="ECO:0000313" key="3">
    <source>
        <dbReference type="Proteomes" id="UP000318571"/>
    </source>
</evidence>
<protein>
    <submittedName>
        <fullName evidence="2">Uncharacterized protein</fullName>
    </submittedName>
</protein>
<proteinExistence type="predicted"/>
<feature type="region of interest" description="Disordered" evidence="1">
    <location>
        <begin position="299"/>
        <end position="327"/>
    </location>
</feature>
<accession>A0A553P2E0</accession>
<evidence type="ECO:0000313" key="2">
    <source>
        <dbReference type="EMBL" id="TRY71867.1"/>
    </source>
</evidence>
<organism evidence="2 3">
    <name type="scientific">Tigriopus californicus</name>
    <name type="common">Marine copepod</name>
    <dbReference type="NCBI Taxonomy" id="6832"/>
    <lineage>
        <taxon>Eukaryota</taxon>
        <taxon>Metazoa</taxon>
        <taxon>Ecdysozoa</taxon>
        <taxon>Arthropoda</taxon>
        <taxon>Crustacea</taxon>
        <taxon>Multicrustacea</taxon>
        <taxon>Hexanauplia</taxon>
        <taxon>Copepoda</taxon>
        <taxon>Harpacticoida</taxon>
        <taxon>Harpacticidae</taxon>
        <taxon>Tigriopus</taxon>
    </lineage>
</organism>
<feature type="region of interest" description="Disordered" evidence="1">
    <location>
        <begin position="357"/>
        <end position="396"/>
    </location>
</feature>
<feature type="compositionally biased region" description="Low complexity" evidence="1">
    <location>
        <begin position="371"/>
        <end position="388"/>
    </location>
</feature>
<name>A0A553P2E0_TIGCA</name>
<comment type="caution">
    <text evidence="2">The sequence shown here is derived from an EMBL/GenBank/DDBJ whole genome shotgun (WGS) entry which is preliminary data.</text>
</comment>
<dbReference type="EMBL" id="VCGU01000008">
    <property type="protein sequence ID" value="TRY71867.1"/>
    <property type="molecule type" value="Genomic_DNA"/>
</dbReference>
<gene>
    <name evidence="2" type="ORF">TCAL_09596</name>
</gene>
<dbReference type="Proteomes" id="UP000318571">
    <property type="component" value="Chromosome 7"/>
</dbReference>
<sequence length="588" mass="65240">MLTLTSTKSETIVHEDQNIINKGRNSLRIRDQSELMSSTSVPFSSIFAPSLRQTQSSTTPTISALNYVRLQPSMITSSPPKISMRALMGKEKGCFMWVHLQASICTEWAQSSMVLSPGTQIGARVTTTAQQTGEVGAILQALAGTDHLHATNGGEKQPKTIHRCILQRANRNKSSPNTLKCHVCEASYPSYDKYYCHLIDSTCANQKEALERVAQKSPTSPGIMVRVLPLGQQRPNSVRQVPHPLVLPSTTNLKKRTFLESPVDKNRTLVEIQISPDALLPLKKKRVYEDLMWRTNQEDNTQAIRSEDTDLGKDDEDGTSKGNVTKLDNMNELPLNLSKKANLDITSRDPPALLPLRKRLSSSSMNRGCVSSVSPFTSSNSEASQSMSEDNDKTTSETLNLLVGSISEYNNGRSLRLGKAASEELVQGIKADLAYNCPHVEATTLPAVSLIEHANDASRLSTMKGQLTNLMVSLLGESRITNMGYPETDILDVLSRVLSGAKREVISAEDDCTEFCRRFEESTQLRFRKLKREIIAARKNIQSFLEICGNNKLREQWKSKSVEDILQDILQRGLTHMESYSRGLSEVV</sequence>
<reference evidence="2 3" key="1">
    <citation type="journal article" date="2018" name="Nat. Ecol. Evol.">
        <title>Genomic signatures of mitonuclear coevolution across populations of Tigriopus californicus.</title>
        <authorList>
            <person name="Barreto F.S."/>
            <person name="Watson E.T."/>
            <person name="Lima T.G."/>
            <person name="Willett C.S."/>
            <person name="Edmands S."/>
            <person name="Li W."/>
            <person name="Burton R.S."/>
        </authorList>
    </citation>
    <scope>NUCLEOTIDE SEQUENCE [LARGE SCALE GENOMIC DNA]</scope>
    <source>
        <strain evidence="2 3">San Diego</strain>
    </source>
</reference>